<evidence type="ECO:0000259" key="9">
    <source>
        <dbReference type="Pfam" id="PF13515"/>
    </source>
</evidence>
<protein>
    <recommendedName>
        <fullName evidence="12">ER transporter 6TM N-terminal domain-containing protein</fullName>
    </recommendedName>
</protein>
<dbReference type="GeneID" id="38775704"/>
<gene>
    <name evidence="10" type="ORF">SCP_0116800</name>
</gene>
<feature type="transmembrane region" description="Helical" evidence="6">
    <location>
        <begin position="119"/>
        <end position="136"/>
    </location>
</feature>
<evidence type="ECO:0000256" key="1">
    <source>
        <dbReference type="ARBA" id="ARBA00004141"/>
    </source>
</evidence>
<keyword evidence="11" id="KW-1185">Reference proteome</keyword>
<keyword evidence="2 6" id="KW-0812">Transmembrane</keyword>
<dbReference type="PANTHER" id="PTHR37994">
    <property type="entry name" value="ARAE_2_N DOMAIN-CONTAINING PROTEIN-RELATED"/>
    <property type="match status" value="1"/>
</dbReference>
<evidence type="ECO:0000259" key="7">
    <source>
        <dbReference type="Pfam" id="PF10334"/>
    </source>
</evidence>
<feature type="region of interest" description="Disordered" evidence="5">
    <location>
        <begin position="387"/>
        <end position="462"/>
    </location>
</feature>
<dbReference type="Proteomes" id="UP000287166">
    <property type="component" value="Unassembled WGS sequence"/>
</dbReference>
<feature type="domain" description="DUF2421" evidence="7">
    <location>
        <begin position="920"/>
        <end position="1141"/>
    </location>
</feature>
<feature type="transmembrane region" description="Helical" evidence="6">
    <location>
        <begin position="192"/>
        <end position="212"/>
    </location>
</feature>
<evidence type="ECO:0000256" key="6">
    <source>
        <dbReference type="SAM" id="Phobius"/>
    </source>
</evidence>
<name>A0A401G9E9_9APHY</name>
<dbReference type="Pfam" id="PF13515">
    <property type="entry name" value="FUSC_2"/>
    <property type="match status" value="1"/>
</dbReference>
<feature type="compositionally biased region" description="Pro residues" evidence="5">
    <location>
        <begin position="404"/>
        <end position="413"/>
    </location>
</feature>
<feature type="transmembrane region" description="Helical" evidence="6">
    <location>
        <begin position="248"/>
        <end position="272"/>
    </location>
</feature>
<feature type="transmembrane region" description="Helical" evidence="6">
    <location>
        <begin position="148"/>
        <end position="172"/>
    </location>
</feature>
<dbReference type="InParanoid" id="A0A401G9E9"/>
<feature type="transmembrane region" description="Helical" evidence="6">
    <location>
        <begin position="221"/>
        <end position="242"/>
    </location>
</feature>
<dbReference type="PANTHER" id="PTHR37994:SF1">
    <property type="entry name" value="ER TRANSPORTER 6TM N-TERMINAL DOMAIN-CONTAINING PROTEIN"/>
    <property type="match status" value="1"/>
</dbReference>
<dbReference type="STRING" id="139825.A0A401G9E9"/>
<feature type="transmembrane region" description="Helical" evidence="6">
    <location>
        <begin position="836"/>
        <end position="854"/>
    </location>
</feature>
<comment type="caution">
    <text evidence="10">The sequence shown here is derived from an EMBL/GenBank/DDBJ whole genome shotgun (WGS) entry which is preliminary data.</text>
</comment>
<evidence type="ECO:0000313" key="11">
    <source>
        <dbReference type="Proteomes" id="UP000287166"/>
    </source>
</evidence>
<evidence type="ECO:0000256" key="4">
    <source>
        <dbReference type="ARBA" id="ARBA00023136"/>
    </source>
</evidence>
<evidence type="ECO:0000256" key="5">
    <source>
        <dbReference type="SAM" id="MobiDB-lite"/>
    </source>
</evidence>
<feature type="transmembrane region" description="Helical" evidence="6">
    <location>
        <begin position="810"/>
        <end position="830"/>
    </location>
</feature>
<feature type="compositionally biased region" description="Basic and acidic residues" evidence="5">
    <location>
        <begin position="8"/>
        <end position="29"/>
    </location>
</feature>
<organism evidence="10 11">
    <name type="scientific">Sparassis crispa</name>
    <dbReference type="NCBI Taxonomy" id="139825"/>
    <lineage>
        <taxon>Eukaryota</taxon>
        <taxon>Fungi</taxon>
        <taxon>Dikarya</taxon>
        <taxon>Basidiomycota</taxon>
        <taxon>Agaricomycotina</taxon>
        <taxon>Agaricomycetes</taxon>
        <taxon>Polyporales</taxon>
        <taxon>Sparassidaceae</taxon>
        <taxon>Sparassis</taxon>
    </lineage>
</organism>
<dbReference type="GO" id="GO:0016020">
    <property type="term" value="C:membrane"/>
    <property type="evidence" value="ECO:0007669"/>
    <property type="project" value="UniProtKB-SubCell"/>
</dbReference>
<evidence type="ECO:0000256" key="2">
    <source>
        <dbReference type="ARBA" id="ARBA00022692"/>
    </source>
</evidence>
<dbReference type="InterPro" id="IPR049453">
    <property type="entry name" value="Memb_transporter_dom"/>
</dbReference>
<feature type="region of interest" description="Disordered" evidence="5">
    <location>
        <begin position="1"/>
        <end position="64"/>
    </location>
</feature>
<accession>A0A401G9E9</accession>
<dbReference type="InterPro" id="IPR018820">
    <property type="entry name" value="BRE4-related_DUF2421"/>
</dbReference>
<evidence type="ECO:0000256" key="3">
    <source>
        <dbReference type="ARBA" id="ARBA00022989"/>
    </source>
</evidence>
<feature type="transmembrane region" description="Helical" evidence="6">
    <location>
        <begin position="866"/>
        <end position="882"/>
    </location>
</feature>
<dbReference type="Pfam" id="PF10337">
    <property type="entry name" value="ArAE_2_N"/>
    <property type="match status" value="1"/>
</dbReference>
<dbReference type="RefSeq" id="XP_027609700.1">
    <property type="nucleotide sequence ID" value="XM_027753899.1"/>
</dbReference>
<dbReference type="Pfam" id="PF10334">
    <property type="entry name" value="BRE4"/>
    <property type="match status" value="1"/>
</dbReference>
<feature type="transmembrane region" description="Helical" evidence="6">
    <location>
        <begin position="902"/>
        <end position="919"/>
    </location>
</feature>
<reference evidence="10 11" key="1">
    <citation type="journal article" date="2018" name="Sci. Rep.">
        <title>Genome sequence of the cauliflower mushroom Sparassis crispa (Hanabiratake) and its association with beneficial usage.</title>
        <authorList>
            <person name="Kiyama R."/>
            <person name="Furutani Y."/>
            <person name="Kawaguchi K."/>
            <person name="Nakanishi T."/>
        </authorList>
    </citation>
    <scope>NUCLEOTIDE SEQUENCE [LARGE SCALE GENOMIC DNA]</scope>
</reference>
<evidence type="ECO:0000313" key="10">
    <source>
        <dbReference type="EMBL" id="GBE78787.1"/>
    </source>
</evidence>
<keyword evidence="4 6" id="KW-0472">Membrane</keyword>
<sequence length="1166" mass="130487">MDSPGPQHRYDPRLGDEEKTENHDQEVPNHRVPKHVRLSEQIPRSASPNDKEGKGSSSGGQPEPARLRVVLGKVAAYSPFDFKWIPNNFTWSKLKIVIRCAIMAWVSLMFMIIPRLAKLLGQASFLIMIAAFLNPPRQPFIAVLEQELIFLGLITTAWAWSCLGIFLANLARTHTDHNASPATIITGRYIEAGPTVIMAVFIFIGVAVMLFIRSKKGPGPFLLASIFSCICIDLTLTTAVLYPYPFYLIGSAILLPLSFHAALSILSAAIIFPSTITAQYTNALAGAMDPLNHALTEHRTILKTLANAPSFPIAVKRISGLVSKAEGGLAPASASLRLMKRDIVWGRFPPSEVGGLQWWVRRLVMRANGMGIFFTLIGPTRERFPVTPLPSHPSTPVMGNTPIPSRPMTPSPLSPAASRPSSPPPFSPPGTPRNSRPLQLSNQSARRRRPNSSQDRLHTSFRQTLSRQLHIKLGKHAEDTHDRHLHFSLLTLAHSLAPTHVSTASSLEASVGVFESQRYLTLEATRLSHHDSPEATNQFMSLLGESCDDLLGACSDSLKGAQGWIREVRRGNFGSRERIEKARGERLKHLMALKEQLGQELECFRKQSRHRVLDPYRSAFDPRRVGSPEGAIEPPPHRYLFHCYVYQFHLTQFGLVLTDLLDEIIRMEQEYKRARLWTPSLPIRKWLQWGPWDLQSDIDRSDDEDPDVIPGIPPEWLTDLGMASRRDPDALPPSNIFEEVMHWIHEIITGLGGGNSLYALKAALLTIILCIPSFLKSTASFAYAQRFVWGIFMGQLSLARFRGDTTFGLVARVMATFLGGICGMVMWYISTGNGRGSYYGLAAVCAVCFPLFYYGRLYWPGPPMTNTIFFVTTALVFGYSWQDTHSTVAFHYYGWGLAWRRFVLVTAGVTAAFIFSFLPPSTTLRRYQRTMLSTTVAELGSVYCSIVSFANTHGRHSVDKGEINQSLMATRIKLKRSLVLKANIIYEFSLRGKWPSKRYQKILELQLQIAYLLSHLMSVVEHLEPAWSRAFLRRTRFLDSDFQGDVLAVISMISTSLRTGNPLPQISPCPLLDRFMIYTHGLNVIRQEADDDYGLPRTMTIDTLENEQYLCFSVGVTTAFGIVMRLDKLMLATKELVGEQYHIHGIGLSGPRDFLESASIRPSKDA</sequence>
<dbReference type="EMBL" id="BFAD01000001">
    <property type="protein sequence ID" value="GBE78787.1"/>
    <property type="molecule type" value="Genomic_DNA"/>
</dbReference>
<keyword evidence="3 6" id="KW-1133">Transmembrane helix</keyword>
<dbReference type="InterPro" id="IPR018823">
    <property type="entry name" value="ArAE_2_N"/>
</dbReference>
<feature type="domain" description="Putative ER transporter 6TM N-terminal" evidence="8">
    <location>
        <begin position="83"/>
        <end position="376"/>
    </location>
</feature>
<feature type="compositionally biased region" description="Polar residues" evidence="5">
    <location>
        <begin position="432"/>
        <end position="444"/>
    </location>
</feature>
<evidence type="ECO:0000259" key="8">
    <source>
        <dbReference type="Pfam" id="PF10337"/>
    </source>
</evidence>
<evidence type="ECO:0008006" key="12">
    <source>
        <dbReference type="Google" id="ProtNLM"/>
    </source>
</evidence>
<feature type="domain" description="Integral membrane bound transporter" evidence="9">
    <location>
        <begin position="785"/>
        <end position="915"/>
    </location>
</feature>
<dbReference type="AlphaFoldDB" id="A0A401G9E9"/>
<feature type="compositionally biased region" description="Pro residues" evidence="5">
    <location>
        <begin position="421"/>
        <end position="431"/>
    </location>
</feature>
<proteinExistence type="predicted"/>
<dbReference type="OrthoDB" id="2274698at2759"/>
<comment type="subcellular location">
    <subcellularLocation>
        <location evidence="1">Membrane</location>
        <topology evidence="1">Multi-pass membrane protein</topology>
    </subcellularLocation>
</comment>